<feature type="compositionally biased region" description="Low complexity" evidence="15">
    <location>
        <begin position="178"/>
        <end position="194"/>
    </location>
</feature>
<evidence type="ECO:0000256" key="2">
    <source>
        <dbReference type="ARBA" id="ARBA00004123"/>
    </source>
</evidence>
<feature type="compositionally biased region" description="Polar residues" evidence="15">
    <location>
        <begin position="160"/>
        <end position="172"/>
    </location>
</feature>
<evidence type="ECO:0000256" key="7">
    <source>
        <dbReference type="ARBA" id="ARBA00022691"/>
    </source>
</evidence>
<keyword evidence="5" id="KW-0507">mRNA processing</keyword>
<evidence type="ECO:0000256" key="3">
    <source>
        <dbReference type="ARBA" id="ARBA00011926"/>
    </source>
</evidence>
<accession>A0A0D0VS23</accession>
<dbReference type="OrthoDB" id="10248867at2759"/>
<dbReference type="InterPro" id="IPR039753">
    <property type="entry name" value="RG7MT1"/>
</dbReference>
<dbReference type="GO" id="GO:0005634">
    <property type="term" value="C:nucleus"/>
    <property type="evidence" value="ECO:0007669"/>
    <property type="project" value="UniProtKB-SubCell"/>
</dbReference>
<dbReference type="InterPro" id="IPR029063">
    <property type="entry name" value="SAM-dependent_MTases_sf"/>
</dbReference>
<feature type="compositionally biased region" description="Polar residues" evidence="15">
    <location>
        <begin position="305"/>
        <end position="329"/>
    </location>
</feature>
<evidence type="ECO:0000313" key="17">
    <source>
        <dbReference type="EMBL" id="KIR48100.1"/>
    </source>
</evidence>
<evidence type="ECO:0000256" key="11">
    <source>
        <dbReference type="ARBA" id="ARBA00032772"/>
    </source>
</evidence>
<proteinExistence type="predicted"/>
<dbReference type="PANTHER" id="PTHR12189:SF2">
    <property type="entry name" value="MRNA CAP GUANINE-N7 METHYLTRANSFERASE"/>
    <property type="match status" value="1"/>
</dbReference>
<organism evidence="17">
    <name type="scientific">Cryptococcus bacillisporus CA1280</name>
    <dbReference type="NCBI Taxonomy" id="1296109"/>
    <lineage>
        <taxon>Eukaryota</taxon>
        <taxon>Fungi</taxon>
        <taxon>Dikarya</taxon>
        <taxon>Basidiomycota</taxon>
        <taxon>Agaricomycotina</taxon>
        <taxon>Tremellomycetes</taxon>
        <taxon>Tremellales</taxon>
        <taxon>Cryptococcaceae</taxon>
        <taxon>Cryptococcus</taxon>
        <taxon>Cryptococcus gattii species complex</taxon>
    </lineage>
</organism>
<dbReference type="PANTHER" id="PTHR12189">
    <property type="entry name" value="MRNA GUANINE-7- METHYLTRANSFERASE"/>
    <property type="match status" value="1"/>
</dbReference>
<protein>
    <recommendedName>
        <fullName evidence="14">mRNA cap guanine-N(7) methyltransferase</fullName>
        <ecNumber evidence="3">2.1.1.56</ecNumber>
    </recommendedName>
    <alternativeName>
        <fullName evidence="11">mRNA (guanine-N(7))-methyltransferase</fullName>
    </alternativeName>
    <alternativeName>
        <fullName evidence="12">mRNA cap methyltransferase</fullName>
    </alternativeName>
</protein>
<feature type="compositionally biased region" description="Low complexity" evidence="15">
    <location>
        <begin position="276"/>
        <end position="286"/>
    </location>
</feature>
<feature type="domain" description="MRNA cap 0 methyltransferase" evidence="16">
    <location>
        <begin position="402"/>
        <end position="677"/>
    </location>
</feature>
<evidence type="ECO:0000256" key="9">
    <source>
        <dbReference type="ARBA" id="ARBA00023042"/>
    </source>
</evidence>
<dbReference type="AlphaFoldDB" id="A0A0D0VS23"/>
<feature type="region of interest" description="Disordered" evidence="15">
    <location>
        <begin position="237"/>
        <end position="371"/>
    </location>
</feature>
<dbReference type="GO" id="GO:0003723">
    <property type="term" value="F:RNA binding"/>
    <property type="evidence" value="ECO:0007669"/>
    <property type="project" value="UniProtKB-KW"/>
</dbReference>
<feature type="region of interest" description="Disordered" evidence="15">
    <location>
        <begin position="151"/>
        <end position="219"/>
    </location>
</feature>
<feature type="region of interest" description="Disordered" evidence="15">
    <location>
        <begin position="1"/>
        <end position="139"/>
    </location>
</feature>
<keyword evidence="4" id="KW-0489">Methyltransferase</keyword>
<comment type="subcellular location">
    <subcellularLocation>
        <location evidence="2">Nucleus</location>
    </subcellularLocation>
</comment>
<evidence type="ECO:0000256" key="6">
    <source>
        <dbReference type="ARBA" id="ARBA00022679"/>
    </source>
</evidence>
<evidence type="ECO:0000256" key="14">
    <source>
        <dbReference type="ARBA" id="ARBA00049739"/>
    </source>
</evidence>
<keyword evidence="6" id="KW-0808">Transferase</keyword>
<evidence type="ECO:0000256" key="1">
    <source>
        <dbReference type="ARBA" id="ARBA00003378"/>
    </source>
</evidence>
<dbReference type="CDD" id="cd02440">
    <property type="entry name" value="AdoMet_MTases"/>
    <property type="match status" value="1"/>
</dbReference>
<feature type="compositionally biased region" description="Low complexity" evidence="15">
    <location>
        <begin position="62"/>
        <end position="101"/>
    </location>
</feature>
<evidence type="ECO:0000256" key="4">
    <source>
        <dbReference type="ARBA" id="ARBA00022603"/>
    </source>
</evidence>
<evidence type="ECO:0000256" key="15">
    <source>
        <dbReference type="SAM" id="MobiDB-lite"/>
    </source>
</evidence>
<comment type="function">
    <text evidence="1">Responsible for methylating the 5'-cap structure of mRNAs.</text>
</comment>
<keyword evidence="7" id="KW-0949">S-adenosyl-L-methionine</keyword>
<dbReference type="FunFam" id="3.40.50.150:FF:000412">
    <property type="entry name" value="mRNA cap guanine-N7 methyltransferase"/>
    <property type="match status" value="1"/>
</dbReference>
<keyword evidence="10" id="KW-0539">Nucleus</keyword>
<evidence type="ECO:0000256" key="13">
    <source>
        <dbReference type="ARBA" id="ARBA00044712"/>
    </source>
</evidence>
<dbReference type="Gene3D" id="3.40.50.150">
    <property type="entry name" value="Vaccinia Virus protein VP39"/>
    <property type="match status" value="1"/>
</dbReference>
<evidence type="ECO:0000256" key="8">
    <source>
        <dbReference type="ARBA" id="ARBA00022884"/>
    </source>
</evidence>
<gene>
    <name evidence="17" type="ORF">I312_02616</name>
</gene>
<dbReference type="EMBL" id="KN847978">
    <property type="protein sequence ID" value="KIR48100.1"/>
    <property type="molecule type" value="Genomic_DNA"/>
</dbReference>
<keyword evidence="9" id="KW-0506">mRNA capping</keyword>
<dbReference type="EC" id="2.1.1.56" evidence="3"/>
<comment type="catalytic activity">
    <reaction evidence="13">
        <text>a 5'-end (5'-triphosphoguanosine)-ribonucleoside in mRNA + S-adenosyl-L-methionine = a 5'-end (N(7)-methyl 5'-triphosphoguanosine)-ribonucleoside in mRNA + S-adenosyl-L-homocysteine</text>
        <dbReference type="Rhea" id="RHEA:67008"/>
        <dbReference type="Rhea" id="RHEA-COMP:17166"/>
        <dbReference type="Rhea" id="RHEA-COMP:17167"/>
        <dbReference type="ChEBI" id="CHEBI:57856"/>
        <dbReference type="ChEBI" id="CHEBI:59789"/>
        <dbReference type="ChEBI" id="CHEBI:156461"/>
        <dbReference type="ChEBI" id="CHEBI:167617"/>
        <dbReference type="EC" id="2.1.1.56"/>
    </reaction>
</comment>
<sequence>MVYDPIRDCDVPSPPPAVRRSSSLRGLLNDPAPPPAPIHEDAESHRPTLSNILNDAPRHRSMLPPQQPISSPSMSLSPRSQNHSLPYPGSRPGSAAGSSHPFGHDPRQCTLSPVLSARHMSEDHQRPTSSSSASGRRYTEPVVQTPVAAAHLGSSAYRPRQTSTPGNPSSSYAPRFTPQPTTTPSSPATSQHTPYTPHHSAPPRTIPYIPHRQSAPSSILRPIHPDEIAHLRQLAHANNPLRRKPARVPEPTPVPRRSLPSENDHSYFPPQASHHLLQPQPQLQQQWDDRRPSAPPSDISHRGPTPSSTPGAPHSSYSQYPPNWEAQTPGSNGNGNGNGDGDKSGRLGKRRARDEEEDGDDERNKKVVSGPVAGQVYSKKVAAVAEHYNARPEVGVERREFSPIIGLKKFNNWIKSVLIGKFAHRPRGKVLDVGCGKGGDLNKWKQARIGLYVGLDVADQSVQQAADRYRRMPRPGFDAFFYAHDCFSNPLSDVLSPELQIKDLYDNVTMQFCMHYAFENAAKARMMIENVSRYLRRGGIFIGTIPNAELLLERLNELPEHDEELRFGNSCYSIQFRERQHKGVYGHDYRFYLTDAVEDVPEYLVDWENFVSLASESGLRLVYKKAFHEILQEEKDSRDFGPLLGKMGVLNEYGESAMDADQWEAANLYMGFAFEKM</sequence>
<dbReference type="PROSITE" id="PS51562">
    <property type="entry name" value="RNA_CAP0_MT"/>
    <property type="match status" value="1"/>
</dbReference>
<feature type="compositionally biased region" description="Basic and acidic residues" evidence="15">
    <location>
        <begin position="1"/>
        <end position="10"/>
    </location>
</feature>
<dbReference type="HOGENOM" id="CLU_020346_4_0_1"/>
<name>A0A0D0VS23_CRYGA</name>
<dbReference type="SUPFAM" id="SSF53335">
    <property type="entry name" value="S-adenosyl-L-methionine-dependent methyltransferases"/>
    <property type="match status" value="1"/>
</dbReference>
<evidence type="ECO:0000256" key="5">
    <source>
        <dbReference type="ARBA" id="ARBA00022664"/>
    </source>
</evidence>
<dbReference type="InterPro" id="IPR004971">
    <property type="entry name" value="mRNA_G-N7_MeTrfase_dom"/>
</dbReference>
<evidence type="ECO:0000259" key="16">
    <source>
        <dbReference type="PROSITE" id="PS51562"/>
    </source>
</evidence>
<keyword evidence="8" id="KW-0694">RNA-binding</keyword>
<evidence type="ECO:0000256" key="12">
    <source>
        <dbReference type="ARBA" id="ARBA00033387"/>
    </source>
</evidence>
<evidence type="ECO:0000256" key="10">
    <source>
        <dbReference type="ARBA" id="ARBA00023242"/>
    </source>
</evidence>
<reference evidence="17" key="1">
    <citation type="submission" date="2015-01" db="EMBL/GenBank/DDBJ databases">
        <title>The Genome Sequence of Cryptococcus gattii CA1280.</title>
        <authorList>
            <consortium name="The Broad Institute Genomics Platform"/>
            <person name="Cuomo C."/>
            <person name="Litvintseva A."/>
            <person name="Chen Y."/>
            <person name="Heitman J."/>
            <person name="Sun S."/>
            <person name="Springer D."/>
            <person name="Dromer F."/>
            <person name="Young S."/>
            <person name="Zeng Q."/>
            <person name="Gargeya S."/>
            <person name="Abouelleil A."/>
            <person name="Alvarado L."/>
            <person name="Chapman S.B."/>
            <person name="Gainer-Dewar J."/>
            <person name="Goldberg J."/>
            <person name="Griggs A."/>
            <person name="Gujja S."/>
            <person name="Hansen M."/>
            <person name="Howarth C."/>
            <person name="Imamovic A."/>
            <person name="Larimer J."/>
            <person name="Murphy C."/>
            <person name="Naylor J."/>
            <person name="Pearson M."/>
            <person name="Priest M."/>
            <person name="Roberts A."/>
            <person name="Saif S."/>
            <person name="Shea T."/>
            <person name="Sykes S."/>
            <person name="Wortman J."/>
            <person name="Nusbaum C."/>
            <person name="Birren B."/>
        </authorList>
    </citation>
    <scope>NUCLEOTIDE SEQUENCE [LARGE SCALE GENOMIC DNA]</scope>
    <source>
        <strain evidence="17">CA1280</strain>
    </source>
</reference>
<dbReference type="Pfam" id="PF03291">
    <property type="entry name" value="mRNA_G-N7_MeTrfase"/>
    <property type="match status" value="1"/>
</dbReference>
<dbReference type="GO" id="GO:0004482">
    <property type="term" value="F:mRNA 5'-cap (guanine-N7-)-methyltransferase activity"/>
    <property type="evidence" value="ECO:0007669"/>
    <property type="project" value="UniProtKB-EC"/>
</dbReference>